<evidence type="ECO:0000256" key="1">
    <source>
        <dbReference type="ARBA" id="ARBA00004123"/>
    </source>
</evidence>
<protein>
    <recommendedName>
        <fullName evidence="3">polynucleotide adenylyltransferase</fullName>
        <ecNumber evidence="3">2.7.7.19</ecNumber>
    </recommendedName>
</protein>
<dbReference type="SUPFAM" id="SSF81301">
    <property type="entry name" value="Nucleotidyltransferase"/>
    <property type="match status" value="1"/>
</dbReference>
<evidence type="ECO:0000256" key="6">
    <source>
        <dbReference type="ARBA" id="ARBA00022741"/>
    </source>
</evidence>
<evidence type="ECO:0000256" key="2">
    <source>
        <dbReference type="ARBA" id="ARBA00010912"/>
    </source>
</evidence>
<dbReference type="GO" id="GO:0005524">
    <property type="term" value="F:ATP binding"/>
    <property type="evidence" value="ECO:0007669"/>
    <property type="project" value="UniProtKB-KW"/>
</dbReference>
<dbReference type="AlphaFoldDB" id="A0ABD2IFU5"/>
<comment type="subcellular location">
    <subcellularLocation>
        <location evidence="1">Nucleus</location>
    </subcellularLocation>
</comment>
<evidence type="ECO:0000313" key="12">
    <source>
        <dbReference type="Proteomes" id="UP001620645"/>
    </source>
</evidence>
<proteinExistence type="inferred from homology"/>
<comment type="caution">
    <text evidence="11">The sequence shown here is derived from an EMBL/GenBank/DDBJ whole genome shotgun (WGS) entry which is preliminary data.</text>
</comment>
<keyword evidence="8" id="KW-0539">Nucleus</keyword>
<evidence type="ECO:0000259" key="10">
    <source>
        <dbReference type="Pfam" id="PF04928"/>
    </source>
</evidence>
<dbReference type="EC" id="2.7.7.19" evidence="3"/>
<evidence type="ECO:0000313" key="11">
    <source>
        <dbReference type="EMBL" id="KAL3077986.1"/>
    </source>
</evidence>
<evidence type="ECO:0000256" key="7">
    <source>
        <dbReference type="ARBA" id="ARBA00022840"/>
    </source>
</evidence>
<accession>A0ABD2IFU5</accession>
<evidence type="ECO:0000256" key="9">
    <source>
        <dbReference type="ARBA" id="ARBA00048830"/>
    </source>
</evidence>
<organism evidence="11 12">
    <name type="scientific">Heterodera schachtii</name>
    <name type="common">Sugarbeet cyst nematode worm</name>
    <name type="synonym">Tylenchus schachtii</name>
    <dbReference type="NCBI Taxonomy" id="97005"/>
    <lineage>
        <taxon>Eukaryota</taxon>
        <taxon>Metazoa</taxon>
        <taxon>Ecdysozoa</taxon>
        <taxon>Nematoda</taxon>
        <taxon>Chromadorea</taxon>
        <taxon>Rhabditida</taxon>
        <taxon>Tylenchina</taxon>
        <taxon>Tylenchomorpha</taxon>
        <taxon>Tylenchoidea</taxon>
        <taxon>Heteroderidae</taxon>
        <taxon>Heteroderinae</taxon>
        <taxon>Heterodera</taxon>
    </lineage>
</organism>
<dbReference type="InterPro" id="IPR043519">
    <property type="entry name" value="NT_sf"/>
</dbReference>
<dbReference type="GO" id="GO:0006397">
    <property type="term" value="P:mRNA processing"/>
    <property type="evidence" value="ECO:0007669"/>
    <property type="project" value="UniProtKB-KW"/>
</dbReference>
<dbReference type="PANTHER" id="PTHR10682">
    <property type="entry name" value="POLY A POLYMERASE"/>
    <property type="match status" value="1"/>
</dbReference>
<dbReference type="Gene3D" id="1.10.1410.10">
    <property type="match status" value="1"/>
</dbReference>
<keyword evidence="6" id="KW-0547">Nucleotide-binding</keyword>
<feature type="domain" description="Poly(A) polymerase central" evidence="10">
    <location>
        <begin position="128"/>
        <end position="264"/>
    </location>
</feature>
<comment type="catalytic activity">
    <reaction evidence="9">
        <text>RNA(n) + ATP = RNA(n)-3'-adenine ribonucleotide + diphosphate</text>
        <dbReference type="Rhea" id="RHEA:11332"/>
        <dbReference type="Rhea" id="RHEA-COMP:14527"/>
        <dbReference type="Rhea" id="RHEA-COMP:17347"/>
        <dbReference type="ChEBI" id="CHEBI:30616"/>
        <dbReference type="ChEBI" id="CHEBI:33019"/>
        <dbReference type="ChEBI" id="CHEBI:140395"/>
        <dbReference type="ChEBI" id="CHEBI:173115"/>
        <dbReference type="EC" id="2.7.7.19"/>
    </reaction>
</comment>
<sequence>MDNGSYLLEAQLEGSDMDLICFVPNDINVYNFYGENAESLLTAFKTNLNSANVTLISGRVELIKFETKLTDVDLSFVPVPRKFFMSLNADFESDEIVKEMKFESALYAFAGFRSAKYLLRIVLYQPIYKSLLKIVKIWARKRLIDSNIFGYLNGAALSVMAAKICVIHPNAPLLFLCQQFFALYSKWDWQNVPVLLEEVSSVPLNSLVRPPKVVAHSMTVITPRFPEQNATHTVNKNTREIIVEQLQIAHQILSLNVHNWHSVFDEIQIKDHFRHFAIIVCSSTVFNNYVTKCGYQKSKIRQNLMGWAESEEVAKKVKRYQAIPSFEQKLLCADKNEASSAKLVTKSALLCTLWLIGLTAHDEFNEHFSDNLPSIYQNEKSKQKIERIFIESIFTNSENLDAT</sequence>
<dbReference type="PANTHER" id="PTHR10682:SF10">
    <property type="entry name" value="POLYNUCLEOTIDE ADENYLYLTRANSFERASE"/>
    <property type="match status" value="1"/>
</dbReference>
<dbReference type="GO" id="GO:0005634">
    <property type="term" value="C:nucleus"/>
    <property type="evidence" value="ECO:0007669"/>
    <property type="project" value="UniProtKB-SubCell"/>
</dbReference>
<keyword evidence="7" id="KW-0067">ATP-binding</keyword>
<evidence type="ECO:0000256" key="8">
    <source>
        <dbReference type="ARBA" id="ARBA00023242"/>
    </source>
</evidence>
<dbReference type="InterPro" id="IPR007012">
    <property type="entry name" value="PolA_pol_cen_dom"/>
</dbReference>
<name>A0ABD2IFU5_HETSC</name>
<dbReference type="Proteomes" id="UP001620645">
    <property type="component" value="Unassembled WGS sequence"/>
</dbReference>
<keyword evidence="4" id="KW-0507">mRNA processing</keyword>
<reference evidence="11 12" key="1">
    <citation type="submission" date="2024-10" db="EMBL/GenBank/DDBJ databases">
        <authorList>
            <person name="Kim D."/>
        </authorList>
    </citation>
    <scope>NUCLEOTIDE SEQUENCE [LARGE SCALE GENOMIC DNA]</scope>
    <source>
        <strain evidence="11">Taebaek</strain>
    </source>
</reference>
<dbReference type="SUPFAM" id="SSF81631">
    <property type="entry name" value="PAP/OAS1 substrate-binding domain"/>
    <property type="match status" value="1"/>
</dbReference>
<dbReference type="GO" id="GO:1990817">
    <property type="term" value="F:poly(A) RNA polymerase activity"/>
    <property type="evidence" value="ECO:0007669"/>
    <property type="project" value="UniProtKB-EC"/>
</dbReference>
<keyword evidence="5" id="KW-0808">Transferase</keyword>
<dbReference type="Pfam" id="PF04928">
    <property type="entry name" value="PAP_central"/>
    <property type="match status" value="1"/>
</dbReference>
<evidence type="ECO:0000256" key="3">
    <source>
        <dbReference type="ARBA" id="ARBA00012388"/>
    </source>
</evidence>
<evidence type="ECO:0000256" key="4">
    <source>
        <dbReference type="ARBA" id="ARBA00022664"/>
    </source>
</evidence>
<gene>
    <name evidence="11" type="ORF">niasHS_012928</name>
</gene>
<dbReference type="EMBL" id="JBICCN010000317">
    <property type="protein sequence ID" value="KAL3077986.1"/>
    <property type="molecule type" value="Genomic_DNA"/>
</dbReference>
<comment type="similarity">
    <text evidence="2">Belongs to the poly(A) polymerase family.</text>
</comment>
<keyword evidence="12" id="KW-1185">Reference proteome</keyword>
<evidence type="ECO:0000256" key="5">
    <source>
        <dbReference type="ARBA" id="ARBA00022679"/>
    </source>
</evidence>